<evidence type="ECO:0000256" key="1">
    <source>
        <dbReference type="ARBA" id="ARBA00009861"/>
    </source>
</evidence>
<protein>
    <submittedName>
        <fullName evidence="4">Uncharacterized protein</fullName>
    </submittedName>
</protein>
<dbReference type="Pfam" id="PF02458">
    <property type="entry name" value="Transferase"/>
    <property type="match status" value="1"/>
</dbReference>
<keyword evidence="2" id="KW-0808">Transferase</keyword>
<keyword evidence="3" id="KW-0012">Acyltransferase</keyword>
<gene>
    <name evidence="4" type="ORF">MKW98_001215</name>
</gene>
<organism evidence="4 5">
    <name type="scientific">Papaver atlanticum</name>
    <dbReference type="NCBI Taxonomy" id="357466"/>
    <lineage>
        <taxon>Eukaryota</taxon>
        <taxon>Viridiplantae</taxon>
        <taxon>Streptophyta</taxon>
        <taxon>Embryophyta</taxon>
        <taxon>Tracheophyta</taxon>
        <taxon>Spermatophyta</taxon>
        <taxon>Magnoliopsida</taxon>
        <taxon>Ranunculales</taxon>
        <taxon>Papaveraceae</taxon>
        <taxon>Papaveroideae</taxon>
        <taxon>Papaver</taxon>
    </lineage>
</organism>
<evidence type="ECO:0000313" key="5">
    <source>
        <dbReference type="Proteomes" id="UP001202328"/>
    </source>
</evidence>
<evidence type="ECO:0000313" key="4">
    <source>
        <dbReference type="EMBL" id="KAI3919959.1"/>
    </source>
</evidence>
<dbReference type="InterPro" id="IPR023213">
    <property type="entry name" value="CAT-like_dom_sf"/>
</dbReference>
<dbReference type="EMBL" id="JAJJMB010008870">
    <property type="protein sequence ID" value="KAI3919959.1"/>
    <property type="molecule type" value="Genomic_DNA"/>
</dbReference>
<evidence type="ECO:0000256" key="3">
    <source>
        <dbReference type="ARBA" id="ARBA00023315"/>
    </source>
</evidence>
<dbReference type="AlphaFoldDB" id="A0AAD4STC6"/>
<reference evidence="4" key="1">
    <citation type="submission" date="2022-04" db="EMBL/GenBank/DDBJ databases">
        <title>A functionally conserved STORR gene fusion in Papaver species that diverged 16.8 million years ago.</title>
        <authorList>
            <person name="Catania T."/>
        </authorList>
    </citation>
    <scope>NUCLEOTIDE SEQUENCE</scope>
    <source>
        <strain evidence="4">S-188037</strain>
    </source>
</reference>
<proteinExistence type="inferred from homology"/>
<sequence>MIKVEVTSTEIIKPSTPTPDHLRTYKLSRYDQTYSLVYVPIILFYGPTDGGNDNYLERSGQLKKSLSETLTSYYPVAGRIKDDKNMSIECTDEGVTYIEARVQGNISDFMNRNALQHLLPHDLHSKNILKDSEPLLIVQVNSFDCNRIAICICMSHKIADATTFVTFINSWASASRESTAESTAVQPTFDLSSLYPPVNGLNFMGSNDQQIVSTKRLVFDASKIAVLRTKYKDPSNGEYPTWVQAVSALIWKAAIAASSSPRQSISTHAVNMRGRTEPPLPPQSFGDLSILVVSQPTRKTSEGEELAGLMKDSISKINCEYTKAMQGEEGYSKFQESMAVSFAGFMENDAYFFSSWCKIPLYEADFGLGKPVWASVVMLPYKNIIVLMDNKAGDGIEAWIGLDKEEMTLFERNQELLDFVSFSD</sequence>
<dbReference type="PANTHER" id="PTHR31623">
    <property type="entry name" value="F21J9.9"/>
    <property type="match status" value="1"/>
</dbReference>
<comment type="similarity">
    <text evidence="1">Belongs to the plant acyltransferase family.</text>
</comment>
<dbReference type="PANTHER" id="PTHR31623:SF17">
    <property type="entry name" value="F21J9.9"/>
    <property type="match status" value="1"/>
</dbReference>
<comment type="caution">
    <text evidence="4">The sequence shown here is derived from an EMBL/GenBank/DDBJ whole genome shotgun (WGS) entry which is preliminary data.</text>
</comment>
<keyword evidence="5" id="KW-1185">Reference proteome</keyword>
<dbReference type="Proteomes" id="UP001202328">
    <property type="component" value="Unassembled WGS sequence"/>
</dbReference>
<dbReference type="GO" id="GO:0016746">
    <property type="term" value="F:acyltransferase activity"/>
    <property type="evidence" value="ECO:0007669"/>
    <property type="project" value="UniProtKB-KW"/>
</dbReference>
<evidence type="ECO:0000256" key="2">
    <source>
        <dbReference type="ARBA" id="ARBA00022679"/>
    </source>
</evidence>
<accession>A0AAD4STC6</accession>
<dbReference type="Gene3D" id="3.30.559.10">
    <property type="entry name" value="Chloramphenicol acetyltransferase-like domain"/>
    <property type="match status" value="2"/>
</dbReference>
<name>A0AAD4STC6_9MAGN</name>